<evidence type="ECO:0000313" key="1">
    <source>
        <dbReference type="EMBL" id="HHH13390.1"/>
    </source>
</evidence>
<keyword evidence="1" id="KW-0418">Kinase</keyword>
<dbReference type="GO" id="GO:0016301">
    <property type="term" value="F:kinase activity"/>
    <property type="evidence" value="ECO:0007669"/>
    <property type="project" value="UniProtKB-KW"/>
</dbReference>
<protein>
    <submittedName>
        <fullName evidence="1">Lipopolysaccharide kinase</fullName>
    </submittedName>
</protein>
<name>A0A7C5IYR4_9GAMM</name>
<comment type="caution">
    <text evidence="1">The sequence shown here is derived from an EMBL/GenBank/DDBJ whole genome shotgun (WGS) entry which is preliminary data.</text>
</comment>
<sequence length="45" mass="5479">MNDYLAPGWREIFHHNGLERFEDFWDLEADWFEPPNQRRGGWSGV</sequence>
<feature type="non-terminal residue" evidence="1">
    <location>
        <position position="45"/>
    </location>
</feature>
<keyword evidence="1" id="KW-0808">Transferase</keyword>
<proteinExistence type="predicted"/>
<dbReference type="EMBL" id="DROM01000251">
    <property type="protein sequence ID" value="HHH13390.1"/>
    <property type="molecule type" value="Genomic_DNA"/>
</dbReference>
<dbReference type="AlphaFoldDB" id="A0A7C5IYR4"/>
<organism evidence="1">
    <name type="scientific">Thiolapillus brandeum</name>
    <dbReference type="NCBI Taxonomy" id="1076588"/>
    <lineage>
        <taxon>Bacteria</taxon>
        <taxon>Pseudomonadati</taxon>
        <taxon>Pseudomonadota</taxon>
        <taxon>Gammaproteobacteria</taxon>
        <taxon>Chromatiales</taxon>
        <taxon>Sedimenticolaceae</taxon>
        <taxon>Thiolapillus</taxon>
    </lineage>
</organism>
<gene>
    <name evidence="1" type="ORF">ENJ98_04070</name>
</gene>
<dbReference type="Proteomes" id="UP000886100">
    <property type="component" value="Unassembled WGS sequence"/>
</dbReference>
<reference evidence="1" key="1">
    <citation type="journal article" date="2020" name="mSystems">
        <title>Genome- and Community-Level Interaction Insights into Carbon Utilization and Element Cycling Functions of Hydrothermarchaeota in Hydrothermal Sediment.</title>
        <authorList>
            <person name="Zhou Z."/>
            <person name="Liu Y."/>
            <person name="Xu W."/>
            <person name="Pan J."/>
            <person name="Luo Z.H."/>
            <person name="Li M."/>
        </authorList>
    </citation>
    <scope>NUCLEOTIDE SEQUENCE [LARGE SCALE GENOMIC DNA]</scope>
    <source>
        <strain evidence="1">HyVt-535</strain>
    </source>
</reference>
<accession>A0A7C5IYR4</accession>